<evidence type="ECO:0008006" key="3">
    <source>
        <dbReference type="Google" id="ProtNLM"/>
    </source>
</evidence>
<comment type="caution">
    <text evidence="1">The sequence shown here is derived from an EMBL/GenBank/DDBJ whole genome shotgun (WGS) entry which is preliminary data.</text>
</comment>
<evidence type="ECO:0000313" key="1">
    <source>
        <dbReference type="EMBL" id="GAA4343006.1"/>
    </source>
</evidence>
<organism evidence="1 2">
    <name type="scientific">Flaviaesturariibacter amylovorans</name>
    <dbReference type="NCBI Taxonomy" id="1084520"/>
    <lineage>
        <taxon>Bacteria</taxon>
        <taxon>Pseudomonadati</taxon>
        <taxon>Bacteroidota</taxon>
        <taxon>Chitinophagia</taxon>
        <taxon>Chitinophagales</taxon>
        <taxon>Chitinophagaceae</taxon>
        <taxon>Flaviaestuariibacter</taxon>
    </lineage>
</organism>
<keyword evidence="2" id="KW-1185">Reference proteome</keyword>
<evidence type="ECO:0000313" key="2">
    <source>
        <dbReference type="Proteomes" id="UP001501725"/>
    </source>
</evidence>
<accession>A0ABP8HR15</accession>
<gene>
    <name evidence="1" type="ORF">GCM10023184_42900</name>
</gene>
<proteinExistence type="predicted"/>
<dbReference type="InterPro" id="IPR021284">
    <property type="entry name" value="DUF2750"/>
</dbReference>
<reference evidence="2" key="1">
    <citation type="journal article" date="2019" name="Int. J. Syst. Evol. Microbiol.">
        <title>The Global Catalogue of Microorganisms (GCM) 10K type strain sequencing project: providing services to taxonomists for standard genome sequencing and annotation.</title>
        <authorList>
            <consortium name="The Broad Institute Genomics Platform"/>
            <consortium name="The Broad Institute Genome Sequencing Center for Infectious Disease"/>
            <person name="Wu L."/>
            <person name="Ma J."/>
        </authorList>
    </citation>
    <scope>NUCLEOTIDE SEQUENCE [LARGE SCALE GENOMIC DNA]</scope>
    <source>
        <strain evidence="2">JCM 17919</strain>
    </source>
</reference>
<dbReference type="RefSeq" id="WP_345258012.1">
    <property type="nucleotide sequence ID" value="NZ_BAABGY010000016.1"/>
</dbReference>
<dbReference type="Pfam" id="PF11042">
    <property type="entry name" value="DUF2750"/>
    <property type="match status" value="1"/>
</dbReference>
<protein>
    <recommendedName>
        <fullName evidence="3">DUF2750 domain-containing protein</fullName>
    </recommendedName>
</protein>
<sequence>MTPTPASEHQSAFINRIIETGTVWALSSDEGFATSESDEYEDVEVLPFWSEEAAAAVLARDEWAEFKPASLPLAEFLEKWLPGMYSEDVVVGIDWDAEMTGTETEPLDLALAVAEALKQSGKPLAFEHHDDVDDYITQLQGAMGEE</sequence>
<dbReference type="Proteomes" id="UP001501725">
    <property type="component" value="Unassembled WGS sequence"/>
</dbReference>
<dbReference type="EMBL" id="BAABGY010000016">
    <property type="protein sequence ID" value="GAA4343006.1"/>
    <property type="molecule type" value="Genomic_DNA"/>
</dbReference>
<name>A0ABP8HR15_9BACT</name>